<evidence type="ECO:0008006" key="3">
    <source>
        <dbReference type="Google" id="ProtNLM"/>
    </source>
</evidence>
<dbReference type="AlphaFoldDB" id="A0AAD4C3G1"/>
<dbReference type="EMBL" id="WHUW01000004">
    <property type="protein sequence ID" value="KAF8447352.1"/>
    <property type="molecule type" value="Genomic_DNA"/>
</dbReference>
<evidence type="ECO:0000313" key="2">
    <source>
        <dbReference type="Proteomes" id="UP001194468"/>
    </source>
</evidence>
<gene>
    <name evidence="1" type="ORF">L210DRAFT_3526010</name>
</gene>
<comment type="caution">
    <text evidence="1">The sequence shown here is derived from an EMBL/GenBank/DDBJ whole genome shotgun (WGS) entry which is preliminary data.</text>
</comment>
<sequence>MHPALQIQEILLNIFGHCFPPSGWEATADLAALARTCHAFKDPALDVLWEELFDLSPLARCLPEACYQESTKCYSLHRKLTQSEWDILQSYTRRIRSIRTLFGIDRQTAQRLWRAPTPSSFFPSLRHLHIEYSRRAVHLLLMPLPSLVSLTVIVHSLRLLEDSLKSLSQTSPSLCKLLLQPHRVNMDHFDPAFMCQWRHLRNVVCSGIFLDVTTLVHLSRMSALTQLEFKLRSTLPDQISPYDSPLVFSHLEIFTLHSEFLGPIVHLLSQTQFLAVEHFRATIECRPSRQDLSSFLASAQTSGLCHTAQQLSLCQEYIPGRTYAHTERPVLGFQYLQPFMAFIDLRGINLDIEWNVNLTESELLTFVSGWPHLQTFYINEEWGWNTIGGITPNGLVQLLQICPLLKTIGLAVDTRGYTTIPPSITLTSPSLELMDVLDSFIEEESVPAITAFFTDIMLPSPSKNFSFWEGRVMRTSQNWEEYWGRWWGVSESV</sequence>
<reference evidence="1" key="2">
    <citation type="journal article" date="2020" name="Nat. Commun.">
        <title>Large-scale genome sequencing of mycorrhizal fungi provides insights into the early evolution of symbiotic traits.</title>
        <authorList>
            <person name="Miyauchi S."/>
            <person name="Kiss E."/>
            <person name="Kuo A."/>
            <person name="Drula E."/>
            <person name="Kohler A."/>
            <person name="Sanchez-Garcia M."/>
            <person name="Morin E."/>
            <person name="Andreopoulos B."/>
            <person name="Barry K.W."/>
            <person name="Bonito G."/>
            <person name="Buee M."/>
            <person name="Carver A."/>
            <person name="Chen C."/>
            <person name="Cichocki N."/>
            <person name="Clum A."/>
            <person name="Culley D."/>
            <person name="Crous P.W."/>
            <person name="Fauchery L."/>
            <person name="Girlanda M."/>
            <person name="Hayes R.D."/>
            <person name="Keri Z."/>
            <person name="LaButti K."/>
            <person name="Lipzen A."/>
            <person name="Lombard V."/>
            <person name="Magnuson J."/>
            <person name="Maillard F."/>
            <person name="Murat C."/>
            <person name="Nolan M."/>
            <person name="Ohm R.A."/>
            <person name="Pangilinan J."/>
            <person name="Pereira M.F."/>
            <person name="Perotto S."/>
            <person name="Peter M."/>
            <person name="Pfister S."/>
            <person name="Riley R."/>
            <person name="Sitrit Y."/>
            <person name="Stielow J.B."/>
            <person name="Szollosi G."/>
            <person name="Zifcakova L."/>
            <person name="Stursova M."/>
            <person name="Spatafora J.W."/>
            <person name="Tedersoo L."/>
            <person name="Vaario L.M."/>
            <person name="Yamada A."/>
            <person name="Yan M."/>
            <person name="Wang P."/>
            <person name="Xu J."/>
            <person name="Bruns T."/>
            <person name="Baldrian P."/>
            <person name="Vilgalys R."/>
            <person name="Dunand C."/>
            <person name="Henrissat B."/>
            <person name="Grigoriev I.V."/>
            <person name="Hibbett D."/>
            <person name="Nagy L.G."/>
            <person name="Martin F.M."/>
        </authorList>
    </citation>
    <scope>NUCLEOTIDE SEQUENCE</scope>
    <source>
        <strain evidence="1">BED1</strain>
    </source>
</reference>
<dbReference type="SUPFAM" id="SSF52047">
    <property type="entry name" value="RNI-like"/>
    <property type="match status" value="1"/>
</dbReference>
<protein>
    <recommendedName>
        <fullName evidence="3">F-box domain-containing protein</fullName>
    </recommendedName>
</protein>
<organism evidence="1 2">
    <name type="scientific">Boletus edulis BED1</name>
    <dbReference type="NCBI Taxonomy" id="1328754"/>
    <lineage>
        <taxon>Eukaryota</taxon>
        <taxon>Fungi</taxon>
        <taxon>Dikarya</taxon>
        <taxon>Basidiomycota</taxon>
        <taxon>Agaricomycotina</taxon>
        <taxon>Agaricomycetes</taxon>
        <taxon>Agaricomycetidae</taxon>
        <taxon>Boletales</taxon>
        <taxon>Boletineae</taxon>
        <taxon>Boletaceae</taxon>
        <taxon>Boletoideae</taxon>
        <taxon>Boletus</taxon>
    </lineage>
</organism>
<proteinExistence type="predicted"/>
<name>A0AAD4C3G1_BOLED</name>
<keyword evidence="2" id="KW-1185">Reference proteome</keyword>
<reference evidence="1" key="1">
    <citation type="submission" date="2019-10" db="EMBL/GenBank/DDBJ databases">
        <authorList>
            <consortium name="DOE Joint Genome Institute"/>
            <person name="Kuo A."/>
            <person name="Miyauchi S."/>
            <person name="Kiss E."/>
            <person name="Drula E."/>
            <person name="Kohler A."/>
            <person name="Sanchez-Garcia M."/>
            <person name="Andreopoulos B."/>
            <person name="Barry K.W."/>
            <person name="Bonito G."/>
            <person name="Buee M."/>
            <person name="Carver A."/>
            <person name="Chen C."/>
            <person name="Cichocki N."/>
            <person name="Clum A."/>
            <person name="Culley D."/>
            <person name="Crous P.W."/>
            <person name="Fauchery L."/>
            <person name="Girlanda M."/>
            <person name="Hayes R."/>
            <person name="Keri Z."/>
            <person name="LaButti K."/>
            <person name="Lipzen A."/>
            <person name="Lombard V."/>
            <person name="Magnuson J."/>
            <person name="Maillard F."/>
            <person name="Morin E."/>
            <person name="Murat C."/>
            <person name="Nolan M."/>
            <person name="Ohm R."/>
            <person name="Pangilinan J."/>
            <person name="Pereira M."/>
            <person name="Perotto S."/>
            <person name="Peter M."/>
            <person name="Riley R."/>
            <person name="Sitrit Y."/>
            <person name="Stielow B."/>
            <person name="Szollosi G."/>
            <person name="Zifcakova L."/>
            <person name="Stursova M."/>
            <person name="Spatafora J.W."/>
            <person name="Tedersoo L."/>
            <person name="Vaario L.-M."/>
            <person name="Yamada A."/>
            <person name="Yan M."/>
            <person name="Wang P."/>
            <person name="Xu J."/>
            <person name="Bruns T."/>
            <person name="Baldrian P."/>
            <person name="Vilgalys R."/>
            <person name="Henrissat B."/>
            <person name="Grigoriev I.V."/>
            <person name="Hibbett D."/>
            <person name="Nagy L.G."/>
            <person name="Martin F.M."/>
        </authorList>
    </citation>
    <scope>NUCLEOTIDE SEQUENCE</scope>
    <source>
        <strain evidence="1">BED1</strain>
    </source>
</reference>
<dbReference type="Proteomes" id="UP001194468">
    <property type="component" value="Unassembled WGS sequence"/>
</dbReference>
<evidence type="ECO:0000313" key="1">
    <source>
        <dbReference type="EMBL" id="KAF8447352.1"/>
    </source>
</evidence>
<accession>A0AAD4C3G1</accession>